<organism evidence="1">
    <name type="scientific">Spongospora subterranea</name>
    <dbReference type="NCBI Taxonomy" id="70186"/>
    <lineage>
        <taxon>Eukaryota</taxon>
        <taxon>Sar</taxon>
        <taxon>Rhizaria</taxon>
        <taxon>Endomyxa</taxon>
        <taxon>Phytomyxea</taxon>
        <taxon>Plasmodiophorida</taxon>
        <taxon>Plasmodiophoridae</taxon>
        <taxon>Spongospora</taxon>
    </lineage>
</organism>
<name>A0A0H5QTC1_9EUKA</name>
<accession>A0A0H5QTC1</accession>
<dbReference type="EMBL" id="HACM01004535">
    <property type="protein sequence ID" value="CRZ04977.1"/>
    <property type="molecule type" value="Transcribed_RNA"/>
</dbReference>
<dbReference type="AlphaFoldDB" id="A0A0H5QTC1"/>
<sequence>MCFLQNSLTLERACGVLFPDSYGFIAAAGSEYSWNTIDSGSRFPSDAPNLIGVAFKLLNLSQFKVFILKIHSKNGGAVVANLCAAQLSGGVDRSIVQNSARAAVIGGGFR</sequence>
<reference evidence="1" key="1">
    <citation type="submission" date="2015-04" db="EMBL/GenBank/DDBJ databases">
        <title>The genome sequence of the plant pathogenic Rhizarian Plasmodiophora brassicae reveals insights in its biotrophic life cycle and the origin of chitin synthesis.</title>
        <authorList>
            <person name="Schwelm A."/>
            <person name="Fogelqvist J."/>
            <person name="Knaust A."/>
            <person name="Julke S."/>
            <person name="Lilja T."/>
            <person name="Dhandapani V."/>
            <person name="Bonilla-Rosso G."/>
            <person name="Karlsson M."/>
            <person name="Shevchenko A."/>
            <person name="Choi S.R."/>
            <person name="Kim H.G."/>
            <person name="Park J.Y."/>
            <person name="Lim Y.P."/>
            <person name="Ludwig-Muller J."/>
            <person name="Dixelius C."/>
        </authorList>
    </citation>
    <scope>NUCLEOTIDE SEQUENCE</scope>
    <source>
        <tissue evidence="1">Potato root galls</tissue>
    </source>
</reference>
<protein>
    <submittedName>
        <fullName evidence="1">Uncharacterized protein</fullName>
    </submittedName>
</protein>
<proteinExistence type="predicted"/>
<evidence type="ECO:0000313" key="1">
    <source>
        <dbReference type="EMBL" id="CRZ04977.1"/>
    </source>
</evidence>